<dbReference type="PRINTS" id="PR00171">
    <property type="entry name" value="SUGRTRNSPORT"/>
</dbReference>
<keyword evidence="6 7" id="KW-0472">Membrane</keyword>
<dbReference type="InterPro" id="IPR005828">
    <property type="entry name" value="MFS_sugar_transport-like"/>
</dbReference>
<gene>
    <name evidence="9" type="primary">HGT20_2</name>
    <name evidence="9" type="ORF">H4R20_001671</name>
</gene>
<feature type="transmembrane region" description="Helical" evidence="7">
    <location>
        <begin position="315"/>
        <end position="335"/>
    </location>
</feature>
<evidence type="ECO:0000256" key="1">
    <source>
        <dbReference type="ARBA" id="ARBA00004141"/>
    </source>
</evidence>
<dbReference type="GO" id="GO:0015149">
    <property type="term" value="F:hexose transmembrane transporter activity"/>
    <property type="evidence" value="ECO:0007669"/>
    <property type="project" value="TreeGrafter"/>
</dbReference>
<dbReference type="PANTHER" id="PTHR23503:SF8">
    <property type="entry name" value="FACILITATED GLUCOSE TRANSPORTER PROTEIN 1"/>
    <property type="match status" value="1"/>
</dbReference>
<keyword evidence="4 7" id="KW-0812">Transmembrane</keyword>
<proteinExistence type="inferred from homology"/>
<evidence type="ECO:0000256" key="4">
    <source>
        <dbReference type="ARBA" id="ARBA00022692"/>
    </source>
</evidence>
<reference evidence="9" key="1">
    <citation type="submission" date="2022-07" db="EMBL/GenBank/DDBJ databases">
        <title>Phylogenomic reconstructions and comparative analyses of Kickxellomycotina fungi.</title>
        <authorList>
            <person name="Reynolds N.K."/>
            <person name="Stajich J.E."/>
            <person name="Barry K."/>
            <person name="Grigoriev I.V."/>
            <person name="Crous P."/>
            <person name="Smith M.E."/>
        </authorList>
    </citation>
    <scope>NUCLEOTIDE SEQUENCE</scope>
    <source>
        <strain evidence="9">NRRL 1565</strain>
    </source>
</reference>
<keyword evidence="5 7" id="KW-1133">Transmembrane helix</keyword>
<evidence type="ECO:0000256" key="3">
    <source>
        <dbReference type="ARBA" id="ARBA00022448"/>
    </source>
</evidence>
<feature type="transmembrane region" description="Helical" evidence="7">
    <location>
        <begin position="66"/>
        <end position="86"/>
    </location>
</feature>
<feature type="transmembrane region" description="Helical" evidence="7">
    <location>
        <begin position="123"/>
        <end position="144"/>
    </location>
</feature>
<sequence length="498" mass="52656">MSAIPSQTLGITRYQLFCVLAASISSLNFGWNISATNLPGDTITKCLAGPKHNIAGLPSCLPASDITWGLVVGGFPIGALIGALSCTRFADKYGRKSVLMYSNLISIASAVLFGTAVNIPMLAVARVVAGIAQGCANGTFTNYVVEITTPRARNSLGCMTQMSISVGQMLSIIASLGLSTPPLWRILFALTGLISLVNMALLVFCVESPKWLACKGRLDDAKSALKQLRKSGDCTEEFQALVDSVSAEMGPKAYTASIFDVIRGKTPDNLRHQLLLAVLAMAFQQLSGISGVAFYSTKLFGSVTTQAVKYSVKPTMAQILTAVLAIVGALATLFGMGMAGFFGRKTLMLFSHCSMALFSVLISVGTVMGFNALAIAMVFAFYSVFLVGPGPLPWVFPGEMTPIYAVSSIVAISGSVGYIGIFTIGMAFAPLLNALGGYTFLIFAATNLLAVVLLMFLLPETKDRSVADTIQTHSVGIHNVMLHQYRVAPSAKKDDVSV</sequence>
<dbReference type="InterPro" id="IPR036259">
    <property type="entry name" value="MFS_trans_sf"/>
</dbReference>
<dbReference type="PROSITE" id="PS00217">
    <property type="entry name" value="SUGAR_TRANSPORT_2"/>
    <property type="match status" value="1"/>
</dbReference>
<feature type="transmembrane region" description="Helical" evidence="7">
    <location>
        <begin position="435"/>
        <end position="458"/>
    </location>
</feature>
<dbReference type="InterPro" id="IPR045263">
    <property type="entry name" value="GLUT"/>
</dbReference>
<feature type="transmembrane region" description="Helical" evidence="7">
    <location>
        <begin position="184"/>
        <end position="206"/>
    </location>
</feature>
<evidence type="ECO:0000313" key="9">
    <source>
        <dbReference type="EMBL" id="KAJ2806488.1"/>
    </source>
</evidence>
<feature type="transmembrane region" description="Helical" evidence="7">
    <location>
        <begin position="12"/>
        <end position="31"/>
    </location>
</feature>
<feature type="transmembrane region" description="Helical" evidence="7">
    <location>
        <begin position="98"/>
        <end position="117"/>
    </location>
</feature>
<dbReference type="AlphaFoldDB" id="A0A9W8I5E4"/>
<feature type="transmembrane region" description="Helical" evidence="7">
    <location>
        <begin position="403"/>
        <end position="429"/>
    </location>
</feature>
<dbReference type="InterPro" id="IPR020846">
    <property type="entry name" value="MFS_dom"/>
</dbReference>
<feature type="transmembrane region" description="Helical" evidence="7">
    <location>
        <begin position="156"/>
        <end position="178"/>
    </location>
</feature>
<evidence type="ECO:0000259" key="8">
    <source>
        <dbReference type="PROSITE" id="PS50850"/>
    </source>
</evidence>
<dbReference type="GO" id="GO:0016020">
    <property type="term" value="C:membrane"/>
    <property type="evidence" value="ECO:0007669"/>
    <property type="project" value="UniProtKB-SubCell"/>
</dbReference>
<evidence type="ECO:0000313" key="10">
    <source>
        <dbReference type="Proteomes" id="UP001140094"/>
    </source>
</evidence>
<comment type="similarity">
    <text evidence="2">Belongs to the major facilitator superfamily. Sugar transporter (TC 2.A.1.1) family.</text>
</comment>
<evidence type="ECO:0000256" key="6">
    <source>
        <dbReference type="ARBA" id="ARBA00023136"/>
    </source>
</evidence>
<dbReference type="InterPro" id="IPR003663">
    <property type="entry name" value="Sugar/inositol_transpt"/>
</dbReference>
<comment type="caution">
    <text evidence="9">The sequence shown here is derived from an EMBL/GenBank/DDBJ whole genome shotgun (WGS) entry which is preliminary data.</text>
</comment>
<dbReference type="InterPro" id="IPR005829">
    <property type="entry name" value="Sugar_transporter_CS"/>
</dbReference>
<keyword evidence="10" id="KW-1185">Reference proteome</keyword>
<accession>A0A9W8I5E4</accession>
<organism evidence="9 10">
    <name type="scientific">Coemansia guatemalensis</name>
    <dbReference type="NCBI Taxonomy" id="2761395"/>
    <lineage>
        <taxon>Eukaryota</taxon>
        <taxon>Fungi</taxon>
        <taxon>Fungi incertae sedis</taxon>
        <taxon>Zoopagomycota</taxon>
        <taxon>Kickxellomycotina</taxon>
        <taxon>Kickxellomycetes</taxon>
        <taxon>Kickxellales</taxon>
        <taxon>Kickxellaceae</taxon>
        <taxon>Coemansia</taxon>
    </lineage>
</organism>
<protein>
    <submittedName>
        <fullName evidence="9">Bifunctional purine biosynthesis protein PurH</fullName>
    </submittedName>
</protein>
<evidence type="ECO:0000256" key="2">
    <source>
        <dbReference type="ARBA" id="ARBA00010992"/>
    </source>
</evidence>
<feature type="transmembrane region" description="Helical" evidence="7">
    <location>
        <begin position="374"/>
        <end position="396"/>
    </location>
</feature>
<keyword evidence="3" id="KW-0813">Transport</keyword>
<name>A0A9W8I5E4_9FUNG</name>
<evidence type="ECO:0000256" key="5">
    <source>
        <dbReference type="ARBA" id="ARBA00022989"/>
    </source>
</evidence>
<dbReference type="PROSITE" id="PS50850">
    <property type="entry name" value="MFS"/>
    <property type="match status" value="1"/>
</dbReference>
<feature type="domain" description="Major facilitator superfamily (MFS) profile" evidence="8">
    <location>
        <begin position="18"/>
        <end position="462"/>
    </location>
</feature>
<evidence type="ECO:0000256" key="7">
    <source>
        <dbReference type="SAM" id="Phobius"/>
    </source>
</evidence>
<feature type="transmembrane region" description="Helical" evidence="7">
    <location>
        <begin position="274"/>
        <end position="295"/>
    </location>
</feature>
<dbReference type="PANTHER" id="PTHR23503">
    <property type="entry name" value="SOLUTE CARRIER FAMILY 2"/>
    <property type="match status" value="1"/>
</dbReference>
<dbReference type="OrthoDB" id="4540492at2759"/>
<dbReference type="SUPFAM" id="SSF103473">
    <property type="entry name" value="MFS general substrate transporter"/>
    <property type="match status" value="1"/>
</dbReference>
<dbReference type="Pfam" id="PF00083">
    <property type="entry name" value="Sugar_tr"/>
    <property type="match status" value="1"/>
</dbReference>
<comment type="subcellular location">
    <subcellularLocation>
        <location evidence="1">Membrane</location>
        <topology evidence="1">Multi-pass membrane protein</topology>
    </subcellularLocation>
</comment>
<dbReference type="EMBL" id="JANBUO010000186">
    <property type="protein sequence ID" value="KAJ2806488.1"/>
    <property type="molecule type" value="Genomic_DNA"/>
</dbReference>
<feature type="transmembrane region" description="Helical" evidence="7">
    <location>
        <begin position="347"/>
        <end position="368"/>
    </location>
</feature>
<dbReference type="Gene3D" id="1.20.1250.20">
    <property type="entry name" value="MFS general substrate transporter like domains"/>
    <property type="match status" value="1"/>
</dbReference>
<dbReference type="Proteomes" id="UP001140094">
    <property type="component" value="Unassembled WGS sequence"/>
</dbReference>